<evidence type="ECO:0000313" key="4">
    <source>
        <dbReference type="Proteomes" id="UP000247810"/>
    </source>
</evidence>
<protein>
    <submittedName>
        <fullName evidence="3">Uncharacterized protein</fullName>
    </submittedName>
</protein>
<dbReference type="VEuPathDB" id="FungiDB:BO71DRAFT_404054"/>
<dbReference type="AlphaFoldDB" id="A0A319CSA3"/>
<reference evidence="3 4" key="1">
    <citation type="submission" date="2018-02" db="EMBL/GenBank/DDBJ databases">
        <title>The genomes of Aspergillus section Nigri reveals drivers in fungal speciation.</title>
        <authorList>
            <consortium name="DOE Joint Genome Institute"/>
            <person name="Vesth T.C."/>
            <person name="Nybo J."/>
            <person name="Theobald S."/>
            <person name="Brandl J."/>
            <person name="Frisvad J.C."/>
            <person name="Nielsen K.F."/>
            <person name="Lyhne E.K."/>
            <person name="Kogle M.E."/>
            <person name="Kuo A."/>
            <person name="Riley R."/>
            <person name="Clum A."/>
            <person name="Nolan M."/>
            <person name="Lipzen A."/>
            <person name="Salamov A."/>
            <person name="Henrissat B."/>
            <person name="Wiebenga A."/>
            <person name="De vries R.P."/>
            <person name="Grigoriev I.V."/>
            <person name="Mortensen U.H."/>
            <person name="Andersen M.R."/>
            <person name="Baker S.E."/>
        </authorList>
    </citation>
    <scope>NUCLEOTIDE SEQUENCE [LARGE SCALE GENOMIC DNA]</scope>
    <source>
        <strain evidence="3 4">CBS 707.79</strain>
    </source>
</reference>
<dbReference type="InterPro" id="IPR021838">
    <property type="entry name" value="DUF3431"/>
</dbReference>
<feature type="signal peptide" evidence="2">
    <location>
        <begin position="1"/>
        <end position="19"/>
    </location>
</feature>
<dbReference type="Pfam" id="PF11913">
    <property type="entry name" value="DUF3431"/>
    <property type="match status" value="1"/>
</dbReference>
<evidence type="ECO:0000256" key="2">
    <source>
        <dbReference type="SAM" id="SignalP"/>
    </source>
</evidence>
<dbReference type="OrthoDB" id="426718at2759"/>
<name>A0A319CSA3_9EURO</name>
<dbReference type="STRING" id="1448320.A0A319CSA3"/>
<evidence type="ECO:0000313" key="3">
    <source>
        <dbReference type="EMBL" id="PYH88206.1"/>
    </source>
</evidence>
<evidence type="ECO:0000256" key="1">
    <source>
        <dbReference type="SAM" id="MobiDB-lite"/>
    </source>
</evidence>
<keyword evidence="4" id="KW-1185">Reference proteome</keyword>
<dbReference type="EMBL" id="KZ826116">
    <property type="protein sequence ID" value="PYH88206.1"/>
    <property type="molecule type" value="Genomic_DNA"/>
</dbReference>
<feature type="region of interest" description="Disordered" evidence="1">
    <location>
        <begin position="45"/>
        <end position="94"/>
    </location>
</feature>
<dbReference type="PANTHER" id="PTHR37490">
    <property type="entry name" value="EXPRESSED PROTEIN"/>
    <property type="match status" value="1"/>
</dbReference>
<sequence length="326" mass="36842">MQILIRFSAAALLILTVLWIETQLSQLSSIRGKLSGLVHHHDGATAHSSAEEGSSSWSFSVTPSASEPTAKKRPSMADLVPSPEQDRAASSQWTTDDMLGTKESVIDGVIVVGKLKRERSDWLRLELKEWKHAIYTRDDRRATLSAPKNKGKTTSVYLQYIIDHYHHLPATIVFLQNHRKPGHSEFSGGNIAAVTLLQRDFVARNGYANLRCSLRGNCDSIQPYRRAEEISSIEKELPAVWESFFNSTDVPENIATLYSGQFAVSRDQVLKRSRAEYENYQQWVMDTKLSDDDVENLMGYLWHVIFGQEAVYCPETQQCMDDVYGL</sequence>
<accession>A0A319CSA3</accession>
<keyword evidence="2" id="KW-0732">Signal</keyword>
<feature type="chain" id="PRO_5016389670" evidence="2">
    <location>
        <begin position="20"/>
        <end position="326"/>
    </location>
</feature>
<dbReference type="Proteomes" id="UP000247810">
    <property type="component" value="Unassembled WGS sequence"/>
</dbReference>
<gene>
    <name evidence="3" type="ORF">BO71DRAFT_404054</name>
</gene>
<proteinExistence type="predicted"/>
<dbReference type="PANTHER" id="PTHR37490:SF2">
    <property type="match status" value="1"/>
</dbReference>
<organism evidence="3 4">
    <name type="scientific">Aspergillus ellipticus CBS 707.79</name>
    <dbReference type="NCBI Taxonomy" id="1448320"/>
    <lineage>
        <taxon>Eukaryota</taxon>
        <taxon>Fungi</taxon>
        <taxon>Dikarya</taxon>
        <taxon>Ascomycota</taxon>
        <taxon>Pezizomycotina</taxon>
        <taxon>Eurotiomycetes</taxon>
        <taxon>Eurotiomycetidae</taxon>
        <taxon>Eurotiales</taxon>
        <taxon>Aspergillaceae</taxon>
        <taxon>Aspergillus</taxon>
        <taxon>Aspergillus subgen. Circumdati</taxon>
    </lineage>
</organism>
<feature type="compositionally biased region" description="Low complexity" evidence="1">
    <location>
        <begin position="51"/>
        <end position="60"/>
    </location>
</feature>